<reference evidence="3" key="1">
    <citation type="journal article" date="2021" name="Nat. Commun.">
        <title>Genetic determinants of endophytism in the Arabidopsis root mycobiome.</title>
        <authorList>
            <person name="Mesny F."/>
            <person name="Miyauchi S."/>
            <person name="Thiergart T."/>
            <person name="Pickel B."/>
            <person name="Atanasova L."/>
            <person name="Karlsson M."/>
            <person name="Huettel B."/>
            <person name="Barry K.W."/>
            <person name="Haridas S."/>
            <person name="Chen C."/>
            <person name="Bauer D."/>
            <person name="Andreopoulos W."/>
            <person name="Pangilinan J."/>
            <person name="LaButti K."/>
            <person name="Riley R."/>
            <person name="Lipzen A."/>
            <person name="Clum A."/>
            <person name="Drula E."/>
            <person name="Henrissat B."/>
            <person name="Kohler A."/>
            <person name="Grigoriev I.V."/>
            <person name="Martin F.M."/>
            <person name="Hacquard S."/>
        </authorList>
    </citation>
    <scope>NUCLEOTIDE SEQUENCE</scope>
    <source>
        <strain evidence="3">MPI-CAGE-AT-0016</strain>
    </source>
</reference>
<keyword evidence="2" id="KW-0812">Transmembrane</keyword>
<feature type="transmembrane region" description="Helical" evidence="2">
    <location>
        <begin position="50"/>
        <end position="72"/>
    </location>
</feature>
<name>A0A8K0TJV9_9PEZI</name>
<keyword evidence="2" id="KW-0472">Membrane</keyword>
<gene>
    <name evidence="3" type="ORF">B0T11DRAFT_325238</name>
</gene>
<evidence type="ECO:0000256" key="1">
    <source>
        <dbReference type="SAM" id="MobiDB-lite"/>
    </source>
</evidence>
<dbReference type="Proteomes" id="UP000813385">
    <property type="component" value="Unassembled WGS sequence"/>
</dbReference>
<evidence type="ECO:0000313" key="3">
    <source>
        <dbReference type="EMBL" id="KAH7366933.1"/>
    </source>
</evidence>
<sequence length="77" mass="9199">MTPEDIEMNTPYGPRGESRRSYVPCYCPRCVAYYRLPRQERIKNREQLRWWLVVPVVIMGTAGFIITMVFLARYKKP</sequence>
<evidence type="ECO:0000313" key="4">
    <source>
        <dbReference type="Proteomes" id="UP000813385"/>
    </source>
</evidence>
<proteinExistence type="predicted"/>
<protein>
    <submittedName>
        <fullName evidence="3">Uncharacterized protein</fullName>
    </submittedName>
</protein>
<organism evidence="3 4">
    <name type="scientific">Plectosphaerella cucumerina</name>
    <dbReference type="NCBI Taxonomy" id="40658"/>
    <lineage>
        <taxon>Eukaryota</taxon>
        <taxon>Fungi</taxon>
        <taxon>Dikarya</taxon>
        <taxon>Ascomycota</taxon>
        <taxon>Pezizomycotina</taxon>
        <taxon>Sordariomycetes</taxon>
        <taxon>Hypocreomycetidae</taxon>
        <taxon>Glomerellales</taxon>
        <taxon>Plectosphaerellaceae</taxon>
        <taxon>Plectosphaerella</taxon>
    </lineage>
</organism>
<dbReference type="AlphaFoldDB" id="A0A8K0TJV9"/>
<keyword evidence="4" id="KW-1185">Reference proteome</keyword>
<dbReference type="EMBL" id="JAGPXD010000002">
    <property type="protein sequence ID" value="KAH7366933.1"/>
    <property type="molecule type" value="Genomic_DNA"/>
</dbReference>
<comment type="caution">
    <text evidence="3">The sequence shown here is derived from an EMBL/GenBank/DDBJ whole genome shotgun (WGS) entry which is preliminary data.</text>
</comment>
<evidence type="ECO:0000256" key="2">
    <source>
        <dbReference type="SAM" id="Phobius"/>
    </source>
</evidence>
<keyword evidence="2" id="KW-1133">Transmembrane helix</keyword>
<accession>A0A8K0TJV9</accession>
<feature type="region of interest" description="Disordered" evidence="1">
    <location>
        <begin position="1"/>
        <end position="20"/>
    </location>
</feature>